<dbReference type="InterPro" id="IPR006015">
    <property type="entry name" value="Universal_stress_UspA"/>
</dbReference>
<accession>A0ABT6PQH8</accession>
<dbReference type="PANTHER" id="PTHR46268:SF27">
    <property type="entry name" value="UNIVERSAL STRESS PROTEIN RV2623"/>
    <property type="match status" value="1"/>
</dbReference>
<feature type="domain" description="UspA" evidence="4">
    <location>
        <begin position="153"/>
        <end position="285"/>
    </location>
</feature>
<protein>
    <submittedName>
        <fullName evidence="5">Universal stress protein</fullName>
    </submittedName>
</protein>
<name>A0ABT6PQH8_9PSEU</name>
<dbReference type="InterPro" id="IPR006016">
    <property type="entry name" value="UspA"/>
</dbReference>
<dbReference type="PANTHER" id="PTHR46268">
    <property type="entry name" value="STRESS RESPONSE PROTEIN NHAX"/>
    <property type="match status" value="1"/>
</dbReference>
<evidence type="ECO:0000313" key="6">
    <source>
        <dbReference type="Proteomes" id="UP001237595"/>
    </source>
</evidence>
<gene>
    <name evidence="5" type="ORF">QFW96_16595</name>
</gene>
<dbReference type="PRINTS" id="PR01438">
    <property type="entry name" value="UNVRSLSTRESS"/>
</dbReference>
<sequence length="291" mass="31280">MTDLTDTIVVGIDGSEQALNAVDWAAAEVSSRNLALRVVTSTEPYVRGFYGQQFPYLPDVFEQIDQLARVQLRDGLNRARAVDPDMPVHTEYLREPPISLLLRMSKTARLIALGASGRGGFSGMLLGSTATAVAAHASCPVAIVRDPNVPNGPVVVGVDGSETSTAALGSAFDEASRRKVRLVAVHVGETPSIRELGVGRAHQQPGDMERILAESLAGWRERYPEVDVERVAVDGQPPSVLLDWSDRAQLVVVGTRGRGGFRGMLLGSTSQALLHHARCPVLVIHGHRRTT</sequence>
<evidence type="ECO:0000313" key="5">
    <source>
        <dbReference type="EMBL" id="MDI2030250.1"/>
    </source>
</evidence>
<proteinExistence type="inferred from homology"/>
<dbReference type="Proteomes" id="UP001237595">
    <property type="component" value="Unassembled WGS sequence"/>
</dbReference>
<dbReference type="Pfam" id="PF00582">
    <property type="entry name" value="Usp"/>
    <property type="match status" value="2"/>
</dbReference>
<dbReference type="Gene3D" id="3.40.50.620">
    <property type="entry name" value="HUPs"/>
    <property type="match status" value="2"/>
</dbReference>
<feature type="domain" description="UspA" evidence="4">
    <location>
        <begin position="6"/>
        <end position="145"/>
    </location>
</feature>
<evidence type="ECO:0000256" key="2">
    <source>
        <dbReference type="ARBA" id="ARBA00022741"/>
    </source>
</evidence>
<keyword evidence="2" id="KW-0547">Nucleotide-binding</keyword>
<dbReference type="SUPFAM" id="SSF52402">
    <property type="entry name" value="Adenine nucleotide alpha hydrolases-like"/>
    <property type="match status" value="2"/>
</dbReference>
<dbReference type="RefSeq" id="WP_281456560.1">
    <property type="nucleotide sequence ID" value="NZ_JASAOF010000009.1"/>
</dbReference>
<comment type="caution">
    <text evidence="5">The sequence shown here is derived from an EMBL/GenBank/DDBJ whole genome shotgun (WGS) entry which is preliminary data.</text>
</comment>
<evidence type="ECO:0000256" key="1">
    <source>
        <dbReference type="ARBA" id="ARBA00008791"/>
    </source>
</evidence>
<organism evidence="5 6">
    <name type="scientific">Saccharopolyspora ipomoeae</name>
    <dbReference type="NCBI Taxonomy" id="3042027"/>
    <lineage>
        <taxon>Bacteria</taxon>
        <taxon>Bacillati</taxon>
        <taxon>Actinomycetota</taxon>
        <taxon>Actinomycetes</taxon>
        <taxon>Pseudonocardiales</taxon>
        <taxon>Pseudonocardiaceae</taxon>
        <taxon>Saccharopolyspora</taxon>
    </lineage>
</organism>
<dbReference type="EMBL" id="JASAOF010000009">
    <property type="protein sequence ID" value="MDI2030250.1"/>
    <property type="molecule type" value="Genomic_DNA"/>
</dbReference>
<keyword evidence="3" id="KW-0067">ATP-binding</keyword>
<evidence type="ECO:0000259" key="4">
    <source>
        <dbReference type="Pfam" id="PF00582"/>
    </source>
</evidence>
<reference evidence="5 6" key="1">
    <citation type="submission" date="2023-04" db="EMBL/GenBank/DDBJ databases">
        <title>Draft genome sequence of Saccharopolyspora sp. TS4A08 isolated from sweet potato rhizospheric soil.</title>
        <authorList>
            <person name="Suksaard P."/>
            <person name="Duangmal K."/>
        </authorList>
    </citation>
    <scope>NUCLEOTIDE SEQUENCE [LARGE SCALE GENOMIC DNA]</scope>
    <source>
        <strain evidence="5 6">TS4A08</strain>
    </source>
</reference>
<dbReference type="InterPro" id="IPR014729">
    <property type="entry name" value="Rossmann-like_a/b/a_fold"/>
</dbReference>
<evidence type="ECO:0000256" key="3">
    <source>
        <dbReference type="ARBA" id="ARBA00022840"/>
    </source>
</evidence>
<comment type="similarity">
    <text evidence="1">Belongs to the universal stress protein A family.</text>
</comment>
<keyword evidence="6" id="KW-1185">Reference proteome</keyword>